<feature type="transmembrane region" description="Helical" evidence="6">
    <location>
        <begin position="227"/>
        <end position="252"/>
    </location>
</feature>
<feature type="transmembrane region" description="Helical" evidence="6">
    <location>
        <begin position="272"/>
        <end position="295"/>
    </location>
</feature>
<gene>
    <name evidence="7" type="ORF">MNBD_BACTEROID02-1638</name>
</gene>
<feature type="transmembrane region" description="Helical" evidence="6">
    <location>
        <begin position="80"/>
        <end position="111"/>
    </location>
</feature>
<dbReference type="AlphaFoldDB" id="A0A3B0RDM6"/>
<dbReference type="InterPro" id="IPR050367">
    <property type="entry name" value="APC_superfamily"/>
</dbReference>
<comment type="subcellular location">
    <subcellularLocation>
        <location evidence="1">Cell membrane</location>
        <topology evidence="1">Multi-pass membrane protein</topology>
    </subcellularLocation>
</comment>
<feature type="transmembrane region" description="Helical" evidence="6">
    <location>
        <begin position="41"/>
        <end position="59"/>
    </location>
</feature>
<feature type="transmembrane region" description="Helical" evidence="6">
    <location>
        <begin position="7"/>
        <end position="29"/>
    </location>
</feature>
<keyword evidence="5 6" id="KW-0472">Membrane</keyword>
<organism evidence="7">
    <name type="scientific">hydrothermal vent metagenome</name>
    <dbReference type="NCBI Taxonomy" id="652676"/>
    <lineage>
        <taxon>unclassified sequences</taxon>
        <taxon>metagenomes</taxon>
        <taxon>ecological metagenomes</taxon>
    </lineage>
</organism>
<evidence type="ECO:0000256" key="1">
    <source>
        <dbReference type="ARBA" id="ARBA00004651"/>
    </source>
</evidence>
<name>A0A3B0RDM6_9ZZZZ</name>
<feature type="transmembrane region" description="Helical" evidence="6">
    <location>
        <begin position="152"/>
        <end position="173"/>
    </location>
</feature>
<keyword evidence="2" id="KW-1003">Cell membrane</keyword>
<keyword evidence="3 6" id="KW-0812">Transmembrane</keyword>
<evidence type="ECO:0000256" key="3">
    <source>
        <dbReference type="ARBA" id="ARBA00022692"/>
    </source>
</evidence>
<dbReference type="PANTHER" id="PTHR42770:SF18">
    <property type="entry name" value="ARGININE_AGMATINE ANTIPORTER"/>
    <property type="match status" value="1"/>
</dbReference>
<proteinExistence type="predicted"/>
<dbReference type="InterPro" id="IPR002293">
    <property type="entry name" value="AA/rel_permease1"/>
</dbReference>
<keyword evidence="4 6" id="KW-1133">Transmembrane helix</keyword>
<feature type="transmembrane region" description="Helical" evidence="6">
    <location>
        <begin position="321"/>
        <end position="339"/>
    </location>
</feature>
<dbReference type="EMBL" id="UOEB01000302">
    <property type="protein sequence ID" value="VAV86158.1"/>
    <property type="molecule type" value="Genomic_DNA"/>
</dbReference>
<feature type="transmembrane region" description="Helical" evidence="6">
    <location>
        <begin position="123"/>
        <end position="140"/>
    </location>
</feature>
<dbReference type="Pfam" id="PF13520">
    <property type="entry name" value="AA_permease_2"/>
    <property type="match status" value="1"/>
</dbReference>
<evidence type="ECO:0000256" key="4">
    <source>
        <dbReference type="ARBA" id="ARBA00022989"/>
    </source>
</evidence>
<dbReference type="PIRSF" id="PIRSF006060">
    <property type="entry name" value="AA_transporter"/>
    <property type="match status" value="1"/>
</dbReference>
<sequence>MNSKTKKIGLITATSLVVGNMIGAGIFLLPATLAKYGSISLLGWLFTAAGAMVLAKIFSNMSKIFPGISGGPYAYAKAGFGDFIGFLVAWGYWISIWVSNAALVTAIISALSVFFPVLKTNSVLAVSIGLGIIWLLTWINNRGVSASGKFQVVTTVLKLAPLVFVILLGAFYFDINNFPSFNLTGNSDLVALSSAAAFTLYAFLGIESASVPAGSVKNPEKTIPRATMLGTIIATLVYILGTVVLFGMLPIDLLQNSPAPFADAGKIIGGEYAGYFVAAGAAVAALGCLNGWILLSGQLPMATAKDNMFPKVFKRENKNGAPYLGLIIGSILTSVVMLMNYTKGLVDQFTFIANLVVFTALIPYLFVAAAYIIVRIEKKLHFNNAFKTFTLGSLGFAYSLWAVFGSGSDTVFYGFILLLLGIPFYVLMQWHKREK</sequence>
<evidence type="ECO:0000256" key="5">
    <source>
        <dbReference type="ARBA" id="ARBA00023136"/>
    </source>
</evidence>
<feature type="transmembrane region" description="Helical" evidence="6">
    <location>
        <begin position="189"/>
        <end position="206"/>
    </location>
</feature>
<dbReference type="PANTHER" id="PTHR42770">
    <property type="entry name" value="AMINO ACID TRANSPORTER-RELATED"/>
    <property type="match status" value="1"/>
</dbReference>
<evidence type="ECO:0000256" key="2">
    <source>
        <dbReference type="ARBA" id="ARBA00022475"/>
    </source>
</evidence>
<evidence type="ECO:0000313" key="7">
    <source>
        <dbReference type="EMBL" id="VAV86158.1"/>
    </source>
</evidence>
<reference evidence="7" key="1">
    <citation type="submission" date="2018-06" db="EMBL/GenBank/DDBJ databases">
        <authorList>
            <person name="Zhirakovskaya E."/>
        </authorList>
    </citation>
    <scope>NUCLEOTIDE SEQUENCE</scope>
</reference>
<evidence type="ECO:0000256" key="6">
    <source>
        <dbReference type="SAM" id="Phobius"/>
    </source>
</evidence>
<accession>A0A3B0RDM6</accession>
<protein>
    <submittedName>
        <fullName evidence="7">Lysine/cadaverine antiporter membrane protein CadB</fullName>
    </submittedName>
</protein>
<feature type="transmembrane region" description="Helical" evidence="6">
    <location>
        <begin position="410"/>
        <end position="428"/>
    </location>
</feature>
<dbReference type="Gene3D" id="1.20.1740.10">
    <property type="entry name" value="Amino acid/polyamine transporter I"/>
    <property type="match status" value="1"/>
</dbReference>
<feature type="transmembrane region" description="Helical" evidence="6">
    <location>
        <begin position="351"/>
        <end position="374"/>
    </location>
</feature>
<dbReference type="GO" id="GO:0005886">
    <property type="term" value="C:plasma membrane"/>
    <property type="evidence" value="ECO:0007669"/>
    <property type="project" value="UniProtKB-SubCell"/>
</dbReference>
<feature type="transmembrane region" description="Helical" evidence="6">
    <location>
        <begin position="386"/>
        <end position="404"/>
    </location>
</feature>
<dbReference type="GO" id="GO:0022857">
    <property type="term" value="F:transmembrane transporter activity"/>
    <property type="evidence" value="ECO:0007669"/>
    <property type="project" value="InterPro"/>
</dbReference>